<dbReference type="EMBL" id="CVRI01000066">
    <property type="protein sequence ID" value="CRL05855.1"/>
    <property type="molecule type" value="Genomic_DNA"/>
</dbReference>
<keyword evidence="2" id="KW-0336">GPI-anchor</keyword>
<evidence type="ECO:0000256" key="9">
    <source>
        <dbReference type="SAM" id="SignalP"/>
    </source>
</evidence>
<dbReference type="PANTHER" id="PTHR33562">
    <property type="entry name" value="ATILLA, ISOFORM B-RELATED-RELATED"/>
    <property type="match status" value="1"/>
</dbReference>
<keyword evidence="3" id="KW-0812">Transmembrane</keyword>
<evidence type="ECO:0000313" key="11">
    <source>
        <dbReference type="Proteomes" id="UP000183832"/>
    </source>
</evidence>
<dbReference type="PANTHER" id="PTHR33562:SF29">
    <property type="entry name" value="PROTEIN SLEEPLESS"/>
    <property type="match status" value="1"/>
</dbReference>
<evidence type="ECO:0000256" key="8">
    <source>
        <dbReference type="ARBA" id="ARBA00023288"/>
    </source>
</evidence>
<keyword evidence="4 9" id="KW-0732">Signal</keyword>
<evidence type="ECO:0000256" key="7">
    <source>
        <dbReference type="ARBA" id="ARBA00023180"/>
    </source>
</evidence>
<dbReference type="Proteomes" id="UP000183832">
    <property type="component" value="Unassembled WGS sequence"/>
</dbReference>
<accession>A0A1J1J0D0</accession>
<name>A0A1J1J0D0_9DIPT</name>
<keyword evidence="8" id="KW-0449">Lipoprotein</keyword>
<evidence type="ECO:0000256" key="2">
    <source>
        <dbReference type="ARBA" id="ARBA00022622"/>
    </source>
</evidence>
<evidence type="ECO:0000256" key="4">
    <source>
        <dbReference type="ARBA" id="ARBA00022729"/>
    </source>
</evidence>
<proteinExistence type="predicted"/>
<dbReference type="AlphaFoldDB" id="A0A1J1J0D0"/>
<keyword evidence="5" id="KW-1133">Transmembrane helix</keyword>
<dbReference type="OrthoDB" id="6329445at2759"/>
<evidence type="ECO:0000256" key="6">
    <source>
        <dbReference type="ARBA" id="ARBA00023136"/>
    </source>
</evidence>
<reference evidence="10 11" key="1">
    <citation type="submission" date="2015-04" db="EMBL/GenBank/DDBJ databases">
        <authorList>
            <person name="Syromyatnikov M.Y."/>
            <person name="Popov V.N."/>
        </authorList>
    </citation>
    <scope>NUCLEOTIDE SEQUENCE [LARGE SCALE GENOMIC DNA]</scope>
</reference>
<feature type="chain" id="PRO_5012136540" evidence="9">
    <location>
        <begin position="25"/>
        <end position="171"/>
    </location>
</feature>
<protein>
    <submittedName>
        <fullName evidence="10">CLUMA_CG019056, isoform A</fullName>
    </submittedName>
</protein>
<gene>
    <name evidence="10" type="ORF">CLUMA_CG019056</name>
</gene>
<evidence type="ECO:0000256" key="5">
    <source>
        <dbReference type="ARBA" id="ARBA00022989"/>
    </source>
</evidence>
<comment type="subcellular location">
    <subcellularLocation>
        <location evidence="1">Membrane</location>
        <topology evidence="1">Lipid-anchor</topology>
        <topology evidence="1">GPI-anchor</topology>
    </subcellularLocation>
</comment>
<keyword evidence="11" id="KW-1185">Reference proteome</keyword>
<dbReference type="GO" id="GO:0098552">
    <property type="term" value="C:side of membrane"/>
    <property type="evidence" value="ECO:0007669"/>
    <property type="project" value="UniProtKB-KW"/>
</dbReference>
<dbReference type="InterPro" id="IPR050975">
    <property type="entry name" value="Sleep_regulator"/>
</dbReference>
<evidence type="ECO:0000256" key="1">
    <source>
        <dbReference type="ARBA" id="ARBA00004589"/>
    </source>
</evidence>
<sequence>MERLTRIACAMAIVIILIDKAALAIKCYECTVHPKRQQNGTTIERLCSKFEESEEFEVDCPYSTMCKKRLYRYQLINKVQESIERGCADQKNNSMNYVKNQWIKEVTVAEPYSEGCIRNNDDGSEYCHCRGDLCNSAPKIDSKTTLSNGVDTMGVLIVFNLVKYFRNMDYY</sequence>
<evidence type="ECO:0000256" key="3">
    <source>
        <dbReference type="ARBA" id="ARBA00022692"/>
    </source>
</evidence>
<organism evidence="10 11">
    <name type="scientific">Clunio marinus</name>
    <dbReference type="NCBI Taxonomy" id="568069"/>
    <lineage>
        <taxon>Eukaryota</taxon>
        <taxon>Metazoa</taxon>
        <taxon>Ecdysozoa</taxon>
        <taxon>Arthropoda</taxon>
        <taxon>Hexapoda</taxon>
        <taxon>Insecta</taxon>
        <taxon>Pterygota</taxon>
        <taxon>Neoptera</taxon>
        <taxon>Endopterygota</taxon>
        <taxon>Diptera</taxon>
        <taxon>Nematocera</taxon>
        <taxon>Chironomoidea</taxon>
        <taxon>Chironomidae</taxon>
        <taxon>Clunio</taxon>
    </lineage>
</organism>
<keyword evidence="6" id="KW-0472">Membrane</keyword>
<keyword evidence="7" id="KW-0325">Glycoprotein</keyword>
<feature type="signal peptide" evidence="9">
    <location>
        <begin position="1"/>
        <end position="24"/>
    </location>
</feature>
<evidence type="ECO:0000313" key="10">
    <source>
        <dbReference type="EMBL" id="CRL05855.1"/>
    </source>
</evidence>